<dbReference type="InterPro" id="IPR011990">
    <property type="entry name" value="TPR-like_helical_dom_sf"/>
</dbReference>
<keyword evidence="6" id="KW-1185">Reference proteome</keyword>
<dbReference type="AlphaFoldDB" id="A0A5C5UW50"/>
<keyword evidence="4" id="KW-1133">Transmembrane helix</keyword>
<evidence type="ECO:0000313" key="5">
    <source>
        <dbReference type="EMBL" id="TWT30099.1"/>
    </source>
</evidence>
<keyword evidence="1" id="KW-0677">Repeat</keyword>
<feature type="transmembrane region" description="Helical" evidence="4">
    <location>
        <begin position="272"/>
        <end position="293"/>
    </location>
</feature>
<keyword evidence="4" id="KW-0812">Transmembrane</keyword>
<feature type="transmembrane region" description="Helical" evidence="4">
    <location>
        <begin position="330"/>
        <end position="350"/>
    </location>
</feature>
<dbReference type="InterPro" id="IPR019734">
    <property type="entry name" value="TPR_rpt"/>
</dbReference>
<dbReference type="Gene3D" id="1.25.40.10">
    <property type="entry name" value="Tetratricopeptide repeat domain"/>
    <property type="match status" value="2"/>
</dbReference>
<comment type="caution">
    <text evidence="5">The sequence shown here is derived from an EMBL/GenBank/DDBJ whole genome shotgun (WGS) entry which is preliminary data.</text>
</comment>
<dbReference type="Pfam" id="PF13432">
    <property type="entry name" value="TPR_16"/>
    <property type="match status" value="1"/>
</dbReference>
<gene>
    <name evidence="5" type="ORF">Enr8_47560</name>
</gene>
<dbReference type="PANTHER" id="PTHR44943">
    <property type="entry name" value="CELLULOSE SYNTHASE OPERON PROTEIN C"/>
    <property type="match status" value="1"/>
</dbReference>
<dbReference type="PROSITE" id="PS50005">
    <property type="entry name" value="TPR"/>
    <property type="match status" value="3"/>
</dbReference>
<sequence length="429" mass="48229">MGRYAEALQELLRWIAIEPENPRAHAKLGYCFSRMDRYDEAIEHGRIAVALQPDRCDFHLNLGICFFNAEQYESAHESLQTALQFSPESYVAHDRMARTYLRLKKPEPASRHADKALELQPTASGALLLKGRTLISLGKYQEALGVLREALRYNAEESDAHYFMGVCYSSLGLREHARARYLETLRICPVDSDAQEKLAKLDEVSLPRNASPFEWWAVSVRLYVNGLKWLLTQTTTYVLMSWLLIAYCIAYFCWREMDWVAWTLSIAPLVPTYLISDVVIIPLTCALFPTQSLMTQYPRWKRVPLRLLGLALLGIWSVAAWGIAAGDGSIFGIALTAAYVYLAVAQYVLVEQPKVASQSARIALCVVMLAMCLAFFVFVIDFGVETWQAGLVENAIGWLVVIGWCRRIATIGDETTAEETSESSADSGE</sequence>
<dbReference type="SMART" id="SM00028">
    <property type="entry name" value="TPR"/>
    <property type="match status" value="5"/>
</dbReference>
<proteinExistence type="predicted"/>
<dbReference type="InterPro" id="IPR051685">
    <property type="entry name" value="Ycf3/AcsC/BcsC/TPR_MFPF"/>
</dbReference>
<keyword evidence="4" id="KW-0472">Membrane</keyword>
<organism evidence="5 6">
    <name type="scientific">Blastopirellula retiformator</name>
    <dbReference type="NCBI Taxonomy" id="2527970"/>
    <lineage>
        <taxon>Bacteria</taxon>
        <taxon>Pseudomonadati</taxon>
        <taxon>Planctomycetota</taxon>
        <taxon>Planctomycetia</taxon>
        <taxon>Pirellulales</taxon>
        <taxon>Pirellulaceae</taxon>
        <taxon>Blastopirellula</taxon>
    </lineage>
</organism>
<feature type="repeat" description="TPR" evidence="3">
    <location>
        <begin position="124"/>
        <end position="157"/>
    </location>
</feature>
<evidence type="ECO:0000256" key="1">
    <source>
        <dbReference type="ARBA" id="ARBA00022737"/>
    </source>
</evidence>
<dbReference type="Pfam" id="PF14559">
    <property type="entry name" value="TPR_19"/>
    <property type="match status" value="1"/>
</dbReference>
<evidence type="ECO:0000313" key="6">
    <source>
        <dbReference type="Proteomes" id="UP000318878"/>
    </source>
</evidence>
<evidence type="ECO:0000256" key="4">
    <source>
        <dbReference type="SAM" id="Phobius"/>
    </source>
</evidence>
<feature type="transmembrane region" description="Helical" evidence="4">
    <location>
        <begin position="229"/>
        <end position="252"/>
    </location>
</feature>
<keyword evidence="5" id="KW-0449">Lipoprotein</keyword>
<feature type="transmembrane region" description="Helical" evidence="4">
    <location>
        <begin position="362"/>
        <end position="380"/>
    </location>
</feature>
<dbReference type="OrthoDB" id="9791784at2"/>
<name>A0A5C5UW50_9BACT</name>
<dbReference type="EMBL" id="SJPF01000006">
    <property type="protein sequence ID" value="TWT30099.1"/>
    <property type="molecule type" value="Genomic_DNA"/>
</dbReference>
<accession>A0A5C5UW50</accession>
<dbReference type="SUPFAM" id="SSF48452">
    <property type="entry name" value="TPR-like"/>
    <property type="match status" value="1"/>
</dbReference>
<reference evidence="5 6" key="1">
    <citation type="submission" date="2019-02" db="EMBL/GenBank/DDBJ databases">
        <title>Deep-cultivation of Planctomycetes and their phenomic and genomic characterization uncovers novel biology.</title>
        <authorList>
            <person name="Wiegand S."/>
            <person name="Jogler M."/>
            <person name="Boedeker C."/>
            <person name="Pinto D."/>
            <person name="Vollmers J."/>
            <person name="Rivas-Marin E."/>
            <person name="Kohn T."/>
            <person name="Peeters S.H."/>
            <person name="Heuer A."/>
            <person name="Rast P."/>
            <person name="Oberbeckmann S."/>
            <person name="Bunk B."/>
            <person name="Jeske O."/>
            <person name="Meyerdierks A."/>
            <person name="Storesund J.E."/>
            <person name="Kallscheuer N."/>
            <person name="Luecker S."/>
            <person name="Lage O.M."/>
            <person name="Pohl T."/>
            <person name="Merkel B.J."/>
            <person name="Hornburger P."/>
            <person name="Mueller R.-W."/>
            <person name="Bruemmer F."/>
            <person name="Labrenz M."/>
            <person name="Spormann A.M."/>
            <person name="Op Den Camp H."/>
            <person name="Overmann J."/>
            <person name="Amann R."/>
            <person name="Jetten M.S.M."/>
            <person name="Mascher T."/>
            <person name="Medema M.H."/>
            <person name="Devos D.P."/>
            <person name="Kaster A.-K."/>
            <person name="Ovreas L."/>
            <person name="Rohde M."/>
            <person name="Galperin M.Y."/>
            <person name="Jogler C."/>
        </authorList>
    </citation>
    <scope>NUCLEOTIDE SEQUENCE [LARGE SCALE GENOMIC DNA]</scope>
    <source>
        <strain evidence="5 6">Enr8</strain>
    </source>
</reference>
<protein>
    <submittedName>
        <fullName evidence="5">Lipoprotein NlpI</fullName>
    </submittedName>
</protein>
<keyword evidence="2 3" id="KW-0802">TPR repeat</keyword>
<feature type="repeat" description="TPR" evidence="3">
    <location>
        <begin position="22"/>
        <end position="55"/>
    </location>
</feature>
<dbReference type="Proteomes" id="UP000318878">
    <property type="component" value="Unassembled WGS sequence"/>
</dbReference>
<feature type="repeat" description="TPR" evidence="3">
    <location>
        <begin position="56"/>
        <end position="89"/>
    </location>
</feature>
<dbReference type="PANTHER" id="PTHR44943:SF8">
    <property type="entry name" value="TPR REPEAT-CONTAINING PROTEIN MJ0263"/>
    <property type="match status" value="1"/>
</dbReference>
<evidence type="ECO:0000256" key="2">
    <source>
        <dbReference type="ARBA" id="ARBA00022803"/>
    </source>
</evidence>
<feature type="transmembrane region" description="Helical" evidence="4">
    <location>
        <begin position="305"/>
        <end position="324"/>
    </location>
</feature>
<evidence type="ECO:0000256" key="3">
    <source>
        <dbReference type="PROSITE-ProRule" id="PRU00339"/>
    </source>
</evidence>